<dbReference type="InterPro" id="IPR010774">
    <property type="entry name" value="YbcO"/>
</dbReference>
<dbReference type="EMBL" id="LR796290">
    <property type="protein sequence ID" value="CAB4135078.1"/>
    <property type="molecule type" value="Genomic_DNA"/>
</dbReference>
<reference evidence="1" key="1">
    <citation type="submission" date="2020-04" db="EMBL/GenBank/DDBJ databases">
        <authorList>
            <person name="Chiriac C."/>
            <person name="Salcher M."/>
            <person name="Ghai R."/>
            <person name="Kavagutti S V."/>
        </authorList>
    </citation>
    <scope>NUCLEOTIDE SEQUENCE</scope>
</reference>
<accession>A0A6J5LKG6</accession>
<protein>
    <recommendedName>
        <fullName evidence="2">DUF1364 domain-containing protein</fullName>
    </recommendedName>
</protein>
<dbReference type="Pfam" id="PF07102">
    <property type="entry name" value="YbcO"/>
    <property type="match status" value="1"/>
</dbReference>
<organism evidence="1">
    <name type="scientific">uncultured Caudovirales phage</name>
    <dbReference type="NCBI Taxonomy" id="2100421"/>
    <lineage>
        <taxon>Viruses</taxon>
        <taxon>Duplodnaviria</taxon>
        <taxon>Heunggongvirae</taxon>
        <taxon>Uroviricota</taxon>
        <taxon>Caudoviricetes</taxon>
        <taxon>Peduoviridae</taxon>
        <taxon>Maltschvirus</taxon>
        <taxon>Maltschvirus maltsch</taxon>
    </lineage>
</organism>
<evidence type="ECO:0000313" key="1">
    <source>
        <dbReference type="EMBL" id="CAB4135078.1"/>
    </source>
</evidence>
<dbReference type="Gene3D" id="3.30.50.20">
    <property type="entry name" value="prophage-derive protein ybcO"/>
    <property type="match status" value="1"/>
</dbReference>
<proteinExistence type="predicted"/>
<name>A0A6J5LKG6_9CAUD</name>
<evidence type="ECO:0008006" key="2">
    <source>
        <dbReference type="Google" id="ProtNLM"/>
    </source>
</evidence>
<sequence length="123" mass="13990">MKPSTKPMSRGKPMKTRRKVRAKVDGIDYLALCRGQECFIRLPKFKLHAVETVVPAHSNQSKHGKGMGLKANDKFTVPACFSCHFEIDQGGSMHREQKIDAWDAAYAKWEKYREKLLQGAKNV</sequence>
<gene>
    <name evidence="1" type="ORF">UFOVP275_67</name>
</gene>